<dbReference type="SUPFAM" id="SSF57667">
    <property type="entry name" value="beta-beta-alpha zinc fingers"/>
    <property type="match status" value="1"/>
</dbReference>
<proteinExistence type="predicted"/>
<feature type="compositionally biased region" description="Basic and acidic residues" evidence="3">
    <location>
        <begin position="163"/>
        <end position="194"/>
    </location>
</feature>
<feature type="compositionally biased region" description="Basic and acidic residues" evidence="3">
    <location>
        <begin position="1"/>
        <end position="10"/>
    </location>
</feature>
<keyword evidence="6" id="KW-1185">Reference proteome</keyword>
<dbReference type="PANTHER" id="PTHR13100:SF10">
    <property type="entry name" value="CELL GROWTH-REGULATING NUCLEOLAR PROTEIN"/>
    <property type="match status" value="1"/>
</dbReference>
<evidence type="ECO:0000259" key="4">
    <source>
        <dbReference type="Pfam" id="PF12874"/>
    </source>
</evidence>
<dbReference type="Pfam" id="PF12874">
    <property type="entry name" value="zf-met"/>
    <property type="match status" value="1"/>
</dbReference>
<dbReference type="Gene3D" id="3.30.160.60">
    <property type="entry name" value="Classic Zinc Finger"/>
    <property type="match status" value="1"/>
</dbReference>
<evidence type="ECO:0000259" key="5">
    <source>
        <dbReference type="Pfam" id="PF25879"/>
    </source>
</evidence>
<evidence type="ECO:0000256" key="1">
    <source>
        <dbReference type="ARBA" id="ARBA00004123"/>
    </source>
</evidence>
<accession>A0ABM3R9W3</accession>
<dbReference type="Pfam" id="PF25879">
    <property type="entry name" value="WHD_LYAR"/>
    <property type="match status" value="1"/>
</dbReference>
<feature type="region of interest" description="Disordered" evidence="3">
    <location>
        <begin position="61"/>
        <end position="194"/>
    </location>
</feature>
<dbReference type="InterPro" id="IPR058719">
    <property type="entry name" value="WHD_LYAR"/>
</dbReference>
<dbReference type="GeneID" id="110774990"/>
<reference evidence="6" key="1">
    <citation type="journal article" date="2021" name="Nat. Commun.">
        <title>Genomic analyses provide insights into spinach domestication and the genetic basis of agronomic traits.</title>
        <authorList>
            <person name="Cai X."/>
            <person name="Sun X."/>
            <person name="Xu C."/>
            <person name="Sun H."/>
            <person name="Wang X."/>
            <person name="Ge C."/>
            <person name="Zhang Z."/>
            <person name="Wang Q."/>
            <person name="Fei Z."/>
            <person name="Jiao C."/>
            <person name="Wang Q."/>
        </authorList>
    </citation>
    <scope>NUCLEOTIDE SEQUENCE [LARGE SCALE GENOMIC DNA]</scope>
    <source>
        <strain evidence="6">cv. Varoflay</strain>
    </source>
</reference>
<feature type="compositionally biased region" description="Basic and acidic residues" evidence="3">
    <location>
        <begin position="103"/>
        <end position="114"/>
    </location>
</feature>
<feature type="domain" description="C2H2-type" evidence="4">
    <location>
        <begin position="44"/>
        <end position="68"/>
    </location>
</feature>
<dbReference type="InterPro" id="IPR039999">
    <property type="entry name" value="LYAR"/>
</dbReference>
<feature type="compositionally biased region" description="Basic and acidic residues" evidence="3">
    <location>
        <begin position="23"/>
        <end position="32"/>
    </location>
</feature>
<sequence length="264" mass="28737">MVSVRVEKYGPKGQAANGTPAKPNKEKSKPDVDINVGLSTRPPWFCSLCNTRATSQQALLLHADGKKHRGKARAFAANQQPNPPQEGAVTNKDSTENTPKNEVPNDKSTEDNKESPMNGNVTVKKRKNDASNNTEKCANGVSNGTVTQTEAEETPKKSKKARKELEVKGTEKKKAKNEAEKGGKTGTEKEGSEQKIKWKKLISSVLKSAPDGALKMKKLPKLVLKSLHESGIAVDDSEFRATLEDKVNSSSKFIVDGKYVRLVV</sequence>
<evidence type="ECO:0000256" key="2">
    <source>
        <dbReference type="ARBA" id="ARBA00023242"/>
    </source>
</evidence>
<evidence type="ECO:0000313" key="6">
    <source>
        <dbReference type="Proteomes" id="UP000813463"/>
    </source>
</evidence>
<organism evidence="6 7">
    <name type="scientific">Spinacia oleracea</name>
    <name type="common">Spinach</name>
    <dbReference type="NCBI Taxonomy" id="3562"/>
    <lineage>
        <taxon>Eukaryota</taxon>
        <taxon>Viridiplantae</taxon>
        <taxon>Streptophyta</taxon>
        <taxon>Embryophyta</taxon>
        <taxon>Tracheophyta</taxon>
        <taxon>Spermatophyta</taxon>
        <taxon>Magnoliopsida</taxon>
        <taxon>eudicotyledons</taxon>
        <taxon>Gunneridae</taxon>
        <taxon>Pentapetalae</taxon>
        <taxon>Caryophyllales</taxon>
        <taxon>Chenopodiaceae</taxon>
        <taxon>Chenopodioideae</taxon>
        <taxon>Anserineae</taxon>
        <taxon>Spinacia</taxon>
    </lineage>
</organism>
<reference evidence="7" key="2">
    <citation type="submission" date="2025-08" db="UniProtKB">
        <authorList>
            <consortium name="RefSeq"/>
        </authorList>
    </citation>
    <scope>IDENTIFICATION</scope>
    <source>
        <tissue evidence="7">Leaf</tissue>
    </source>
</reference>
<feature type="domain" description="Cell growth-regulating nucleolar protein-like winged helix" evidence="5">
    <location>
        <begin position="193"/>
        <end position="263"/>
    </location>
</feature>
<gene>
    <name evidence="7" type="primary">LOC110774990</name>
</gene>
<feature type="compositionally biased region" description="Polar residues" evidence="3">
    <location>
        <begin position="130"/>
        <end position="149"/>
    </location>
</feature>
<evidence type="ECO:0000313" key="7">
    <source>
        <dbReference type="RefSeq" id="XP_056692405.1"/>
    </source>
</evidence>
<dbReference type="Proteomes" id="UP000813463">
    <property type="component" value="Chromosome 2"/>
</dbReference>
<name>A0ABM3R9W3_SPIOL</name>
<dbReference type="PANTHER" id="PTHR13100">
    <property type="entry name" value="CELL GROWTH-REGULATING NUCLEOLAR PROTEIN LYAR"/>
    <property type="match status" value="1"/>
</dbReference>
<comment type="subcellular location">
    <subcellularLocation>
        <location evidence="1">Nucleus</location>
    </subcellularLocation>
</comment>
<protein>
    <submittedName>
        <fullName evidence="7">UBP1-associated proteins 1C isoform X2</fullName>
    </submittedName>
</protein>
<keyword evidence="2" id="KW-0539">Nucleus</keyword>
<feature type="region of interest" description="Disordered" evidence="3">
    <location>
        <begin position="1"/>
        <end position="37"/>
    </location>
</feature>
<dbReference type="InterPro" id="IPR013087">
    <property type="entry name" value="Znf_C2H2_type"/>
</dbReference>
<evidence type="ECO:0000256" key="3">
    <source>
        <dbReference type="SAM" id="MobiDB-lite"/>
    </source>
</evidence>
<dbReference type="RefSeq" id="XP_056692405.1">
    <property type="nucleotide sequence ID" value="XM_056836427.1"/>
</dbReference>
<dbReference type="InterPro" id="IPR036236">
    <property type="entry name" value="Znf_C2H2_sf"/>
</dbReference>